<gene>
    <name evidence="2" type="ORF">EFW17_09980</name>
</gene>
<dbReference type="RefSeq" id="WP_123201058.1">
    <property type="nucleotide sequence ID" value="NZ_RJMB01000008.1"/>
</dbReference>
<accession>A0A3N0EB99</accession>
<evidence type="ECO:0000313" key="3">
    <source>
        <dbReference type="Proteomes" id="UP000269198"/>
    </source>
</evidence>
<organism evidence="2 3">
    <name type="scientific">Halostreptopolyspora alba</name>
    <dbReference type="NCBI Taxonomy" id="2487137"/>
    <lineage>
        <taxon>Bacteria</taxon>
        <taxon>Bacillati</taxon>
        <taxon>Actinomycetota</taxon>
        <taxon>Actinomycetes</taxon>
        <taxon>Streptosporangiales</taxon>
        <taxon>Nocardiopsidaceae</taxon>
        <taxon>Halostreptopolyspora</taxon>
    </lineage>
</organism>
<protein>
    <submittedName>
        <fullName evidence="2">Uncharacterized protein</fullName>
    </submittedName>
</protein>
<feature type="region of interest" description="Disordered" evidence="1">
    <location>
        <begin position="207"/>
        <end position="229"/>
    </location>
</feature>
<comment type="caution">
    <text evidence="2">The sequence shown here is derived from an EMBL/GenBank/DDBJ whole genome shotgun (WGS) entry which is preliminary data.</text>
</comment>
<feature type="region of interest" description="Disordered" evidence="1">
    <location>
        <begin position="27"/>
        <end position="54"/>
    </location>
</feature>
<keyword evidence="3" id="KW-1185">Reference proteome</keyword>
<name>A0A3N0EB99_9ACTN</name>
<evidence type="ECO:0000256" key="1">
    <source>
        <dbReference type="SAM" id="MobiDB-lite"/>
    </source>
</evidence>
<feature type="compositionally biased region" description="Acidic residues" evidence="1">
    <location>
        <begin position="35"/>
        <end position="52"/>
    </location>
</feature>
<evidence type="ECO:0000313" key="2">
    <source>
        <dbReference type="EMBL" id="RNL85009.1"/>
    </source>
</evidence>
<feature type="compositionally biased region" description="Acidic residues" evidence="1">
    <location>
        <begin position="213"/>
        <end position="229"/>
    </location>
</feature>
<dbReference type="AlphaFoldDB" id="A0A3N0EB99"/>
<reference evidence="2 3" key="1">
    <citation type="submission" date="2018-11" db="EMBL/GenBank/DDBJ databases">
        <title>The genome draft of YIM 96095.</title>
        <authorList>
            <person name="Tang S.-K."/>
            <person name="Chunyu W.-X."/>
            <person name="Feng Y.-Z."/>
        </authorList>
    </citation>
    <scope>NUCLEOTIDE SEQUENCE [LARGE SCALE GENOMIC DNA]</scope>
    <source>
        <strain evidence="2 3">YIM 96095</strain>
    </source>
</reference>
<dbReference type="PROSITE" id="PS51257">
    <property type="entry name" value="PROKAR_LIPOPROTEIN"/>
    <property type="match status" value="1"/>
</dbReference>
<sequence>MKQRRLAAAAFVVGASVWLSGCGLVPGDSGGGGSEEAEQDEDAGQEQAEDLTWEDHFPEGVTPVIEMDEPGGEGQDEALDEFFAFYGELFQAIYDQDTEQAFLAERLTDDAPSPESLRTGMNTFIDANAVPTGDMRFYNGQIAPWSQDAMQVDFCVDQRTFALQDADSGEETQVPEDSWEADAFRPNILQASGAFTQDDEGVWRSESFSITPVDEESSDTYECLSEPEE</sequence>
<dbReference type="Proteomes" id="UP000269198">
    <property type="component" value="Unassembled WGS sequence"/>
</dbReference>
<proteinExistence type="predicted"/>
<dbReference type="OrthoDB" id="3436324at2"/>
<dbReference type="EMBL" id="RJMB01000008">
    <property type="protein sequence ID" value="RNL85009.1"/>
    <property type="molecule type" value="Genomic_DNA"/>
</dbReference>